<evidence type="ECO:0000259" key="2">
    <source>
        <dbReference type="PROSITE" id="PS51382"/>
    </source>
</evidence>
<evidence type="ECO:0000313" key="3">
    <source>
        <dbReference type="EMBL" id="KGO77702.1"/>
    </source>
</evidence>
<protein>
    <submittedName>
        <fullName evidence="3">SPX, N-terminal</fullName>
    </submittedName>
</protein>
<sequence>MHFGQNFHQYLVPEWAPFYVPYPLLKKLFKKAAGNLIGESGHPEFSDVYTLLAESIESFNNFYNKNCNLLSERQTHLCTKYVSMPGECIPLKTKDGNYHEEKYLLQVVADIRNDFEKLQDYFRVNEEAIHRIHTKIEKSTGFAEQFHQRHKASWVKPKVGHHTYLNFIPRLNDLINSGLVTSSDREAPLKIVQSCYESMCEQRVSSSVERYALDCAIRNDESSTLADLLKTLKSNGAPQLHFKTLLYALAERSIVCHSQISVQFLLSDAFPANDVVLDHNLLNHIIAMRRREDGSKMSGGLNNESQCVIGRQGEEREVDLFNFAVCQLGIHQKNALLAEDAFGRLCLHYGAIYGLLSICQSIVNCAKTWGQGYSSRLILSLDCRGCTPFHYAVIENHVAVAKTLLEILMSENQSSREEQCQNLWNQINGLLVIAIRYQHDDMVFLLGKAQTEIQGCPSIHEESALYVATQIGREDYVKVLLEMARIPL</sequence>
<feature type="domain" description="SPX" evidence="2">
    <location>
        <begin position="1"/>
        <end position="150"/>
    </location>
</feature>
<dbReference type="PROSITE" id="PS50297">
    <property type="entry name" value="ANK_REP_REGION"/>
    <property type="match status" value="1"/>
</dbReference>
<dbReference type="PROSITE" id="PS50088">
    <property type="entry name" value="ANK_REPEAT"/>
    <property type="match status" value="1"/>
</dbReference>
<evidence type="ECO:0000256" key="1">
    <source>
        <dbReference type="PROSITE-ProRule" id="PRU00023"/>
    </source>
</evidence>
<dbReference type="Gene3D" id="1.25.40.20">
    <property type="entry name" value="Ankyrin repeat-containing domain"/>
    <property type="match status" value="1"/>
</dbReference>
<gene>
    <name evidence="3" type="ORF">PITC_010660</name>
</gene>
<dbReference type="OrthoDB" id="197419at2759"/>
<accession>A0A0A2LC96</accession>
<keyword evidence="1" id="KW-0040">ANK repeat</keyword>
<feature type="repeat" description="ANK" evidence="1">
    <location>
        <begin position="384"/>
        <end position="416"/>
    </location>
</feature>
<dbReference type="AlphaFoldDB" id="A0A0A2LC96"/>
<dbReference type="InterPro" id="IPR036770">
    <property type="entry name" value="Ankyrin_rpt-contain_sf"/>
</dbReference>
<dbReference type="CDD" id="cd14447">
    <property type="entry name" value="SPX"/>
    <property type="match status" value="1"/>
</dbReference>
<dbReference type="InterPro" id="IPR004331">
    <property type="entry name" value="SPX_dom"/>
</dbReference>
<dbReference type="SMART" id="SM00248">
    <property type="entry name" value="ANK"/>
    <property type="match status" value="4"/>
</dbReference>
<evidence type="ECO:0000313" key="4">
    <source>
        <dbReference type="Proteomes" id="UP000030104"/>
    </source>
</evidence>
<keyword evidence="4" id="KW-1185">Reference proteome</keyword>
<dbReference type="EMBL" id="JQGA01000107">
    <property type="protein sequence ID" value="KGO77702.1"/>
    <property type="molecule type" value="Genomic_DNA"/>
</dbReference>
<dbReference type="InterPro" id="IPR002110">
    <property type="entry name" value="Ankyrin_rpt"/>
</dbReference>
<reference evidence="3 4" key="1">
    <citation type="journal article" date="2015" name="Mol. Plant Microbe Interact.">
        <title>Genome, transcriptome, and functional analyses of Penicillium expansum provide new insights into secondary metabolism and pathogenicity.</title>
        <authorList>
            <person name="Ballester A.R."/>
            <person name="Marcet-Houben M."/>
            <person name="Levin E."/>
            <person name="Sela N."/>
            <person name="Selma-Lazaro C."/>
            <person name="Carmona L."/>
            <person name="Wisniewski M."/>
            <person name="Droby S."/>
            <person name="Gonzalez-Candelas L."/>
            <person name="Gabaldon T."/>
        </authorList>
    </citation>
    <scope>NUCLEOTIDE SEQUENCE [LARGE SCALE GENOMIC DNA]</scope>
    <source>
        <strain evidence="3 4">PHI-1</strain>
    </source>
</reference>
<dbReference type="Pfam" id="PF00023">
    <property type="entry name" value="Ank"/>
    <property type="match status" value="1"/>
</dbReference>
<name>A0A0A2LC96_PENIT</name>
<dbReference type="HOGENOM" id="CLU_559090_0_0_1"/>
<dbReference type="PROSITE" id="PS51382">
    <property type="entry name" value="SPX"/>
    <property type="match status" value="1"/>
</dbReference>
<organism evidence="3 4">
    <name type="scientific">Penicillium italicum</name>
    <name type="common">Blue mold</name>
    <dbReference type="NCBI Taxonomy" id="40296"/>
    <lineage>
        <taxon>Eukaryota</taxon>
        <taxon>Fungi</taxon>
        <taxon>Dikarya</taxon>
        <taxon>Ascomycota</taxon>
        <taxon>Pezizomycotina</taxon>
        <taxon>Eurotiomycetes</taxon>
        <taxon>Eurotiomycetidae</taxon>
        <taxon>Eurotiales</taxon>
        <taxon>Aspergillaceae</taxon>
        <taxon>Penicillium</taxon>
    </lineage>
</organism>
<dbReference type="SUPFAM" id="SSF48403">
    <property type="entry name" value="Ankyrin repeat"/>
    <property type="match status" value="1"/>
</dbReference>
<proteinExistence type="predicted"/>
<dbReference type="Proteomes" id="UP000030104">
    <property type="component" value="Unassembled WGS sequence"/>
</dbReference>
<comment type="caution">
    <text evidence="3">The sequence shown here is derived from an EMBL/GenBank/DDBJ whole genome shotgun (WGS) entry which is preliminary data.</text>
</comment>
<dbReference type="STRING" id="40296.A0A0A2LC96"/>
<dbReference type="PhylomeDB" id="A0A0A2LC96"/>